<evidence type="ECO:0000313" key="9">
    <source>
        <dbReference type="Proteomes" id="UP000383932"/>
    </source>
</evidence>
<dbReference type="Pfam" id="PF02133">
    <property type="entry name" value="Transp_cyt_pur"/>
    <property type="match status" value="2"/>
</dbReference>
<proteinExistence type="inferred from homology"/>
<dbReference type="AlphaFoldDB" id="A0A5N5QUT7"/>
<feature type="transmembrane region" description="Helical" evidence="7">
    <location>
        <begin position="234"/>
        <end position="254"/>
    </location>
</feature>
<dbReference type="Proteomes" id="UP000383932">
    <property type="component" value="Unassembled WGS sequence"/>
</dbReference>
<dbReference type="PANTHER" id="PTHR30618">
    <property type="entry name" value="NCS1 FAMILY PURINE/PYRIMIDINE TRANSPORTER"/>
    <property type="match status" value="1"/>
</dbReference>
<feature type="transmembrane region" description="Helical" evidence="7">
    <location>
        <begin position="389"/>
        <end position="406"/>
    </location>
</feature>
<evidence type="ECO:0000256" key="2">
    <source>
        <dbReference type="ARBA" id="ARBA00008974"/>
    </source>
</evidence>
<feature type="transmembrane region" description="Helical" evidence="7">
    <location>
        <begin position="193"/>
        <end position="214"/>
    </location>
</feature>
<dbReference type="EMBL" id="SSOP01000008">
    <property type="protein sequence ID" value="KAB5595510.1"/>
    <property type="molecule type" value="Genomic_DNA"/>
</dbReference>
<dbReference type="OrthoDB" id="2018619at2759"/>
<dbReference type="InterPro" id="IPR001248">
    <property type="entry name" value="Pur-cyt_permease"/>
</dbReference>
<evidence type="ECO:0000256" key="5">
    <source>
        <dbReference type="ARBA" id="ARBA00023136"/>
    </source>
</evidence>
<dbReference type="GO" id="GO:0015205">
    <property type="term" value="F:nucleobase transmembrane transporter activity"/>
    <property type="evidence" value="ECO:0007669"/>
    <property type="project" value="TreeGrafter"/>
</dbReference>
<comment type="similarity">
    <text evidence="2">Belongs to the purine-cytosine permease (2.A.39) family.</text>
</comment>
<evidence type="ECO:0000256" key="1">
    <source>
        <dbReference type="ARBA" id="ARBA00004141"/>
    </source>
</evidence>
<dbReference type="PANTHER" id="PTHR30618:SF2">
    <property type="entry name" value="ALLANTOIN PERMEASE-RELATED"/>
    <property type="match status" value="1"/>
</dbReference>
<evidence type="ECO:0000256" key="7">
    <source>
        <dbReference type="SAM" id="Phobius"/>
    </source>
</evidence>
<comment type="subcellular location">
    <subcellularLocation>
        <location evidence="1">Membrane</location>
        <topology evidence="1">Multi-pass membrane protein</topology>
    </subcellularLocation>
</comment>
<feature type="compositionally biased region" description="Basic and acidic residues" evidence="6">
    <location>
        <begin position="536"/>
        <end position="561"/>
    </location>
</feature>
<dbReference type="GO" id="GO:0005886">
    <property type="term" value="C:plasma membrane"/>
    <property type="evidence" value="ECO:0007669"/>
    <property type="project" value="TreeGrafter"/>
</dbReference>
<sequence length="568" mass="63228">MTIVRRTKLLLERLEVEHDPGLTTTQLFLSNEDLQPVSPEHRTWKAWNFYAFWIADSFNINTWMIVSSMITDGLSWWQAYGIVAPFIVLNARPGAIQHITFPVVARTSFGLWGSLWCTFNRGAMACIWYGVQASIGGSCVLVMLRSMWPSVQNIPNSMPESLGTNTRDFMCFFLFWLISLPAIWFPIHKIRHLFTAKAIVVPIAGIAFFVWSIVKAKGVGPIVHRPSKLHGSELGWVMVKSLMSCISNMATLVVNAPDFASRAHHPSNAVIPQLISVPLGFSIVSFLGIIVSSSSEVIYGEAVWSPIELLGKLLDGNPSHATRFGVWFISASFILAQVSIGPICPPDSSLALTSSSRTRQLGTNISANSVSAGCDLTALFPRFINIRRGGYIAAIVGLAMCPWQLLKDSNSFTSYLSAYSVFLSSIAGVMITEYWIVRRGHYRITDLYHTDRTGWYWYTFGVNPRAYAAYISGILINVVGFAGATGQTVPLAATRIYQMAFFTGFGVSAIIYYGLNRLWPSAGSWKPFDEIDESEWHPTIERRRPREEDESSDKKQDDGAYVREVPVA</sequence>
<feature type="transmembrane region" description="Helical" evidence="7">
    <location>
        <begin position="127"/>
        <end position="148"/>
    </location>
</feature>
<dbReference type="InterPro" id="IPR012681">
    <property type="entry name" value="NCS1"/>
</dbReference>
<protein>
    <submittedName>
        <fullName evidence="8">Permease cytosine/purine uracil thiamine allantoin</fullName>
    </submittedName>
</protein>
<feature type="transmembrane region" description="Helical" evidence="7">
    <location>
        <begin position="467"/>
        <end position="484"/>
    </location>
</feature>
<dbReference type="NCBIfam" id="TIGR00800">
    <property type="entry name" value="ncs1"/>
    <property type="match status" value="1"/>
</dbReference>
<organism evidence="8 9">
    <name type="scientific">Ceratobasidium theobromae</name>
    <dbReference type="NCBI Taxonomy" id="1582974"/>
    <lineage>
        <taxon>Eukaryota</taxon>
        <taxon>Fungi</taxon>
        <taxon>Dikarya</taxon>
        <taxon>Basidiomycota</taxon>
        <taxon>Agaricomycotina</taxon>
        <taxon>Agaricomycetes</taxon>
        <taxon>Cantharellales</taxon>
        <taxon>Ceratobasidiaceae</taxon>
        <taxon>Ceratobasidium</taxon>
    </lineage>
</organism>
<name>A0A5N5QUT7_9AGAM</name>
<evidence type="ECO:0000256" key="6">
    <source>
        <dbReference type="SAM" id="MobiDB-lite"/>
    </source>
</evidence>
<dbReference type="CDD" id="cd11482">
    <property type="entry name" value="SLC-NCS1sbd_NRT1-like"/>
    <property type="match status" value="1"/>
</dbReference>
<gene>
    <name evidence="8" type="ORF">CTheo_971</name>
</gene>
<comment type="caution">
    <text evidence="8">The sequence shown here is derived from an EMBL/GenBank/DDBJ whole genome shotgun (WGS) entry which is preliminary data.</text>
</comment>
<dbReference type="Gene3D" id="1.10.4160.10">
    <property type="entry name" value="Hydantoin permease"/>
    <property type="match status" value="1"/>
</dbReference>
<feature type="region of interest" description="Disordered" evidence="6">
    <location>
        <begin position="536"/>
        <end position="568"/>
    </location>
</feature>
<accession>A0A5N5QUT7</accession>
<keyword evidence="9" id="KW-1185">Reference proteome</keyword>
<keyword evidence="5 7" id="KW-0472">Membrane</keyword>
<evidence type="ECO:0000256" key="3">
    <source>
        <dbReference type="ARBA" id="ARBA00022692"/>
    </source>
</evidence>
<dbReference type="InterPro" id="IPR045225">
    <property type="entry name" value="Uracil/uridine/allantoin_perm"/>
</dbReference>
<feature type="transmembrane region" description="Helical" evidence="7">
    <location>
        <begin position="496"/>
        <end position="515"/>
    </location>
</feature>
<keyword evidence="4 7" id="KW-1133">Transmembrane helix</keyword>
<feature type="transmembrane region" description="Helical" evidence="7">
    <location>
        <begin position="274"/>
        <end position="291"/>
    </location>
</feature>
<evidence type="ECO:0000313" key="8">
    <source>
        <dbReference type="EMBL" id="KAB5595510.1"/>
    </source>
</evidence>
<feature type="transmembrane region" description="Helical" evidence="7">
    <location>
        <begin position="418"/>
        <end position="437"/>
    </location>
</feature>
<evidence type="ECO:0000256" key="4">
    <source>
        <dbReference type="ARBA" id="ARBA00022989"/>
    </source>
</evidence>
<feature type="transmembrane region" description="Helical" evidence="7">
    <location>
        <begin position="169"/>
        <end position="187"/>
    </location>
</feature>
<reference evidence="8 9" key="1">
    <citation type="journal article" date="2019" name="Fungal Biol. Biotechnol.">
        <title>Draft genome sequence of fastidious pathogen Ceratobasidium theobromae, which causes vascular-streak dieback in Theobroma cacao.</title>
        <authorList>
            <person name="Ali S.S."/>
            <person name="Asman A."/>
            <person name="Shao J."/>
            <person name="Firmansyah A.P."/>
            <person name="Susilo A.W."/>
            <person name="Rosmana A."/>
            <person name="McMahon P."/>
            <person name="Junaid M."/>
            <person name="Guest D."/>
            <person name="Kheng T.Y."/>
            <person name="Meinhardt L.W."/>
            <person name="Bailey B.A."/>
        </authorList>
    </citation>
    <scope>NUCLEOTIDE SEQUENCE [LARGE SCALE GENOMIC DNA]</scope>
    <source>
        <strain evidence="8 9">CT2</strain>
    </source>
</reference>
<keyword evidence="3 7" id="KW-0812">Transmembrane</keyword>